<feature type="region of interest" description="Disordered" evidence="1">
    <location>
        <begin position="800"/>
        <end position="913"/>
    </location>
</feature>
<evidence type="ECO:0000256" key="1">
    <source>
        <dbReference type="SAM" id="MobiDB-lite"/>
    </source>
</evidence>
<dbReference type="Proteomes" id="UP000095751">
    <property type="component" value="Unassembled WGS sequence"/>
</dbReference>
<protein>
    <submittedName>
        <fullName evidence="2">Uncharacterized protein</fullName>
    </submittedName>
</protein>
<evidence type="ECO:0000313" key="3">
    <source>
        <dbReference type="Proteomes" id="UP000095751"/>
    </source>
</evidence>
<accession>A0A1E7ENZ1</accession>
<dbReference type="EMBL" id="KV784384">
    <property type="protein sequence ID" value="OEU07651.1"/>
    <property type="molecule type" value="Genomic_DNA"/>
</dbReference>
<gene>
    <name evidence="2" type="ORF">FRACYDRAFT_250669</name>
</gene>
<dbReference type="AlphaFoldDB" id="A0A1E7ENZ1"/>
<feature type="region of interest" description="Disordered" evidence="1">
    <location>
        <begin position="192"/>
        <end position="224"/>
    </location>
</feature>
<dbReference type="OrthoDB" id="44654at2759"/>
<sequence length="946" mass="106457">MKVRKRRKLVNCGINTVELLESALKQHQLNNVLHRHGLPKFHQMTVSGFHLILNTSDFREGRLLPRFTCYSLYNNVWITYCKTLAFICDAIGNAIMTSGETIMEIESIVFNKLNYTTPFYNVFQKFEHMLSGLNIFTHPVIGMRPKHISRKHNSKNNKTSSGSHLHVFFARKRSRKRRSVILGPIPNLVNDNSCTDSNRTKDRTNTNTQSRSKNQTKIPITPPNTSVIYPIDDPSCQDITWYDAISPYWTGGMIWDGAYVLNHQVVSVTTDPIFVSDLLPAFELSATIQTPKARSGGKHVGPRTTIAIDSGSTIHIFKDAFLLADIQADENSSISVRTTDSKFQIKDIGRLCDDLDTLPLPSDGYYFYPNGVANLLSLAMLTDTKRVVMDEDQHIVMAHQTVKGESAHFSAIDCRRAAKVRDLQEVLACPSDFDLANAIEHNVIGNSPFTRRDVRIAKKIFGPDVPAMKGKTVKNKSIMPREDDVTDIFGPDVPAMKGKTVKNKSIMPREDDVTDVPPFIMKEYSNVHLAIDIMHINGIKFLISYSKHIGLIQTYCVRKNNRDAILACILKIIQTYKSRSVFKVVTIEADGAFECIKHELQDKPYNITLSTCDAERIRAVRLMMPYKKLPKRFTVEMVLRVTMLINSLPKQNGIHSVLSPREIVTGKKFRCPTIKVGQYVQGHTGGTNSTDEERSIDALYIGRADNGSGHVVFKLNTKQPVSVNRVTIIPTTDALVNTVTNIGEQEQQPEGIEFADINGRVTLDDFAANVINDDDSNASDTDFKMDEEYREELQKELKLEAKDKTIKESDPDSKGFGSDSDVPDSQIDFFQNPIQQHNRDTLNENEDEPECGKDKKKNKKRPILEEDANLIEDDLDDDDMMQSSIASKDDTITSDASEEEEEEKPSIPHELGFNRGLKEFGAMGYEATMKELDDNLLGMGARIFTG</sequence>
<feature type="compositionally biased region" description="Acidic residues" evidence="1">
    <location>
        <begin position="865"/>
        <end position="880"/>
    </location>
</feature>
<name>A0A1E7ENZ1_9STRA</name>
<reference evidence="2 3" key="1">
    <citation type="submission" date="2016-09" db="EMBL/GenBank/DDBJ databases">
        <title>Extensive genetic diversity and differential bi-allelic expression allows diatom success in the polar Southern Ocean.</title>
        <authorList>
            <consortium name="DOE Joint Genome Institute"/>
            <person name="Mock T."/>
            <person name="Otillar R.P."/>
            <person name="Strauss J."/>
            <person name="Dupont C."/>
            <person name="Frickenhaus S."/>
            <person name="Maumus F."/>
            <person name="Mcmullan M."/>
            <person name="Sanges R."/>
            <person name="Schmutz J."/>
            <person name="Toseland A."/>
            <person name="Valas R."/>
            <person name="Veluchamy A."/>
            <person name="Ward B.J."/>
            <person name="Allen A."/>
            <person name="Barry K."/>
            <person name="Falciatore A."/>
            <person name="Ferrante M."/>
            <person name="Fortunato A.E."/>
            <person name="Gloeckner G."/>
            <person name="Gruber A."/>
            <person name="Hipkin R."/>
            <person name="Janech M."/>
            <person name="Kroth P."/>
            <person name="Leese F."/>
            <person name="Lindquist E."/>
            <person name="Lyon B.R."/>
            <person name="Martin J."/>
            <person name="Mayer C."/>
            <person name="Parker M."/>
            <person name="Quesneville H."/>
            <person name="Raymond J."/>
            <person name="Uhlig C."/>
            <person name="Valentin K.U."/>
            <person name="Worden A.Z."/>
            <person name="Armbrust E.V."/>
            <person name="Bowler C."/>
            <person name="Green B."/>
            <person name="Moulton V."/>
            <person name="Van Oosterhout C."/>
            <person name="Grigoriev I."/>
        </authorList>
    </citation>
    <scope>NUCLEOTIDE SEQUENCE [LARGE SCALE GENOMIC DNA]</scope>
    <source>
        <strain evidence="2 3">CCMP1102</strain>
    </source>
</reference>
<feature type="compositionally biased region" description="Basic and acidic residues" evidence="1">
    <location>
        <begin position="800"/>
        <end position="813"/>
    </location>
</feature>
<keyword evidence="3" id="KW-1185">Reference proteome</keyword>
<dbReference type="InParanoid" id="A0A1E7ENZ1"/>
<organism evidence="2 3">
    <name type="scientific">Fragilariopsis cylindrus CCMP1102</name>
    <dbReference type="NCBI Taxonomy" id="635003"/>
    <lineage>
        <taxon>Eukaryota</taxon>
        <taxon>Sar</taxon>
        <taxon>Stramenopiles</taxon>
        <taxon>Ochrophyta</taxon>
        <taxon>Bacillariophyta</taxon>
        <taxon>Bacillariophyceae</taxon>
        <taxon>Bacillariophycidae</taxon>
        <taxon>Bacillariales</taxon>
        <taxon>Bacillariaceae</taxon>
        <taxon>Fragilariopsis</taxon>
    </lineage>
</organism>
<dbReference type="KEGG" id="fcy:FRACYDRAFT_250669"/>
<evidence type="ECO:0000313" key="2">
    <source>
        <dbReference type="EMBL" id="OEU07651.1"/>
    </source>
</evidence>
<feature type="compositionally biased region" description="Polar residues" evidence="1">
    <location>
        <begin position="205"/>
        <end position="224"/>
    </location>
</feature>
<proteinExistence type="predicted"/>